<proteinExistence type="predicted"/>
<organism evidence="1 2">
    <name type="scientific">Synaphobranchus kaupii</name>
    <name type="common">Kaup's arrowtooth eel</name>
    <dbReference type="NCBI Taxonomy" id="118154"/>
    <lineage>
        <taxon>Eukaryota</taxon>
        <taxon>Metazoa</taxon>
        <taxon>Chordata</taxon>
        <taxon>Craniata</taxon>
        <taxon>Vertebrata</taxon>
        <taxon>Euteleostomi</taxon>
        <taxon>Actinopterygii</taxon>
        <taxon>Neopterygii</taxon>
        <taxon>Teleostei</taxon>
        <taxon>Anguilliformes</taxon>
        <taxon>Synaphobranchidae</taxon>
        <taxon>Synaphobranchus</taxon>
    </lineage>
</organism>
<sequence>MEGGSCEIYHRCNKLLWFFFCRAKACNACLGGMPMQSLQGAWKVWVALFNCSNCKLDSSRLLFSASLII</sequence>
<dbReference type="EMBL" id="JAINUF010000013">
    <property type="protein sequence ID" value="KAJ8343733.1"/>
    <property type="molecule type" value="Genomic_DNA"/>
</dbReference>
<name>A0A9Q1ERK7_SYNKA</name>
<gene>
    <name evidence="1" type="ORF">SKAU_G00310620</name>
</gene>
<evidence type="ECO:0000313" key="2">
    <source>
        <dbReference type="Proteomes" id="UP001152622"/>
    </source>
</evidence>
<evidence type="ECO:0000313" key="1">
    <source>
        <dbReference type="EMBL" id="KAJ8343733.1"/>
    </source>
</evidence>
<protein>
    <submittedName>
        <fullName evidence="1">Uncharacterized protein</fullName>
    </submittedName>
</protein>
<dbReference type="AlphaFoldDB" id="A0A9Q1ERK7"/>
<reference evidence="1" key="1">
    <citation type="journal article" date="2023" name="Science">
        <title>Genome structures resolve the early diversification of teleost fishes.</title>
        <authorList>
            <person name="Parey E."/>
            <person name="Louis A."/>
            <person name="Montfort J."/>
            <person name="Bouchez O."/>
            <person name="Roques C."/>
            <person name="Iampietro C."/>
            <person name="Lluch J."/>
            <person name="Castinel A."/>
            <person name="Donnadieu C."/>
            <person name="Desvignes T."/>
            <person name="Floi Bucao C."/>
            <person name="Jouanno E."/>
            <person name="Wen M."/>
            <person name="Mejri S."/>
            <person name="Dirks R."/>
            <person name="Jansen H."/>
            <person name="Henkel C."/>
            <person name="Chen W.J."/>
            <person name="Zahm M."/>
            <person name="Cabau C."/>
            <person name="Klopp C."/>
            <person name="Thompson A.W."/>
            <person name="Robinson-Rechavi M."/>
            <person name="Braasch I."/>
            <person name="Lecointre G."/>
            <person name="Bobe J."/>
            <person name="Postlethwait J.H."/>
            <person name="Berthelot C."/>
            <person name="Roest Crollius H."/>
            <person name="Guiguen Y."/>
        </authorList>
    </citation>
    <scope>NUCLEOTIDE SEQUENCE</scope>
    <source>
        <strain evidence="1">WJC10195</strain>
    </source>
</reference>
<keyword evidence="2" id="KW-1185">Reference proteome</keyword>
<dbReference type="Proteomes" id="UP001152622">
    <property type="component" value="Chromosome 13"/>
</dbReference>
<accession>A0A9Q1ERK7</accession>
<comment type="caution">
    <text evidence="1">The sequence shown here is derived from an EMBL/GenBank/DDBJ whole genome shotgun (WGS) entry which is preliminary data.</text>
</comment>